<name>A0A7J6IZC6_COLFN</name>
<dbReference type="InterPro" id="IPR051609">
    <property type="entry name" value="NmrA/Isoflavone_reductase-like"/>
</dbReference>
<keyword evidence="3" id="KW-0560">Oxidoreductase</keyword>
<comment type="caution">
    <text evidence="5">The sequence shown here is derived from an EMBL/GenBank/DDBJ whole genome shotgun (WGS) entry which is preliminary data.</text>
</comment>
<organism evidence="5 6">
    <name type="scientific">Colletotrichum fructicola (strain Nara gc5)</name>
    <name type="common">Anthracnose fungus</name>
    <name type="synonym">Colletotrichum gloeosporioides (strain Nara gc5)</name>
    <dbReference type="NCBI Taxonomy" id="1213859"/>
    <lineage>
        <taxon>Eukaryota</taxon>
        <taxon>Fungi</taxon>
        <taxon>Dikarya</taxon>
        <taxon>Ascomycota</taxon>
        <taxon>Pezizomycotina</taxon>
        <taxon>Sordariomycetes</taxon>
        <taxon>Hypocreomycetidae</taxon>
        <taxon>Glomerellales</taxon>
        <taxon>Glomerellaceae</taxon>
        <taxon>Colletotrichum</taxon>
        <taxon>Colletotrichum gloeosporioides species complex</taxon>
    </lineage>
</organism>
<comment type="similarity">
    <text evidence="1">Belongs to the NmrA-type oxidoreductase family. Isoflavone reductase subfamily.</text>
</comment>
<evidence type="ECO:0000256" key="1">
    <source>
        <dbReference type="ARBA" id="ARBA00005725"/>
    </source>
</evidence>
<dbReference type="GO" id="GO:0016491">
    <property type="term" value="F:oxidoreductase activity"/>
    <property type="evidence" value="ECO:0007669"/>
    <property type="project" value="UniProtKB-KW"/>
</dbReference>
<evidence type="ECO:0000256" key="3">
    <source>
        <dbReference type="ARBA" id="ARBA00023002"/>
    </source>
</evidence>
<dbReference type="PANTHER" id="PTHR47706:SF7">
    <property type="entry name" value="CIPA-LIKE, PUTATIVE (AFU_ORTHOLOGUE AFUA_1G01630)-RELATED"/>
    <property type="match status" value="1"/>
</dbReference>
<dbReference type="EMBL" id="ANPB02000006">
    <property type="protein sequence ID" value="KAF4481281.1"/>
    <property type="molecule type" value="Genomic_DNA"/>
</dbReference>
<dbReference type="PANTHER" id="PTHR47706">
    <property type="entry name" value="NMRA-LIKE FAMILY PROTEIN"/>
    <property type="match status" value="1"/>
</dbReference>
<evidence type="ECO:0000313" key="5">
    <source>
        <dbReference type="EMBL" id="KAF4481281.1"/>
    </source>
</evidence>
<evidence type="ECO:0000313" key="6">
    <source>
        <dbReference type="Proteomes" id="UP000011096"/>
    </source>
</evidence>
<evidence type="ECO:0000259" key="4">
    <source>
        <dbReference type="Pfam" id="PF13460"/>
    </source>
</evidence>
<dbReference type="RefSeq" id="XP_031887828.1">
    <property type="nucleotide sequence ID" value="XM_032032590.1"/>
</dbReference>
<dbReference type="OrthoDB" id="419598at2759"/>
<evidence type="ECO:0000256" key="2">
    <source>
        <dbReference type="ARBA" id="ARBA00022857"/>
    </source>
</evidence>
<dbReference type="GeneID" id="43616632"/>
<dbReference type="SUPFAM" id="SSF51735">
    <property type="entry name" value="NAD(P)-binding Rossmann-fold domains"/>
    <property type="match status" value="1"/>
</dbReference>
<reference evidence="5 6" key="2">
    <citation type="submission" date="2020-04" db="EMBL/GenBank/DDBJ databases">
        <title>Genome sequencing and assembly of multiple isolates from the Colletotrichum gloeosporioides species complex.</title>
        <authorList>
            <person name="Gan P."/>
            <person name="Shirasu K."/>
        </authorList>
    </citation>
    <scope>NUCLEOTIDE SEQUENCE [LARGE SCALE GENOMIC DNA]</scope>
    <source>
        <strain evidence="5 6">Nara gc5</strain>
    </source>
</reference>
<dbReference type="AlphaFoldDB" id="A0A7J6IZC6"/>
<proteinExistence type="inferred from homology"/>
<gene>
    <name evidence="5" type="ORF">CGGC5_v011533</name>
</gene>
<sequence>MAKYARDAPEGFRNSIENVAVVGAGGQIGRAIAVQLLKTGKHRVTAITRSGSSNSLPEGLEKTFVDYNNEESLIDALKGQDFLIITLSLSAAPGTHSALVRAAAKAGVRYVMPNAYSINFATSENLRRDIPVGNTVLANIAEIQQAGMTSITLMNGFWYEYSLIAGPATFGFDLDNRIITFYDDGKKAINTSTWVQCGRAVASLLSLRVLPEDEDDKSTTISEFHNSTLFISSFKITQREMFDSVKRVTGTTDDDWRIYFEPTKARYKAGMEDMERGKPEGFYRSMYARVFFPSGDADFESDGDRLGLPAEDLDESTRYALSLRSSSYGSLQTDNNSQKH</sequence>
<feature type="domain" description="NAD(P)-binding" evidence="4">
    <location>
        <begin position="23"/>
        <end position="120"/>
    </location>
</feature>
<dbReference type="Proteomes" id="UP000011096">
    <property type="component" value="Unassembled WGS sequence"/>
</dbReference>
<keyword evidence="6" id="KW-1185">Reference proteome</keyword>
<protein>
    <recommendedName>
        <fullName evidence="4">NAD(P)-binding domain-containing protein</fullName>
    </recommendedName>
</protein>
<dbReference type="InterPro" id="IPR016040">
    <property type="entry name" value="NAD(P)-bd_dom"/>
</dbReference>
<dbReference type="InterPro" id="IPR036291">
    <property type="entry name" value="NAD(P)-bd_dom_sf"/>
</dbReference>
<dbReference type="InParanoid" id="A0A7J6IZC6"/>
<keyword evidence="2" id="KW-0521">NADP</keyword>
<dbReference type="Pfam" id="PF13460">
    <property type="entry name" value="NAD_binding_10"/>
    <property type="match status" value="1"/>
</dbReference>
<reference evidence="5 6" key="1">
    <citation type="submission" date="2012-08" db="EMBL/GenBank/DDBJ databases">
        <authorList>
            <person name="Gan P.H.P."/>
            <person name="Ikeda K."/>
            <person name="Irieda H."/>
            <person name="Narusaka M."/>
            <person name="O'Connell R.J."/>
            <person name="Narusaka Y."/>
            <person name="Takano Y."/>
            <person name="Kubo Y."/>
            <person name="Shirasu K."/>
        </authorList>
    </citation>
    <scope>NUCLEOTIDE SEQUENCE [LARGE SCALE GENOMIC DNA]</scope>
    <source>
        <strain evidence="5 6">Nara gc5</strain>
    </source>
</reference>
<dbReference type="Gene3D" id="3.40.50.720">
    <property type="entry name" value="NAD(P)-binding Rossmann-like Domain"/>
    <property type="match status" value="1"/>
</dbReference>
<accession>A0A7J6IZC6</accession>